<evidence type="ECO:0000313" key="1">
    <source>
        <dbReference type="EMBL" id="CAG8596152.1"/>
    </source>
</evidence>
<accession>A0ACA9MK57</accession>
<comment type="caution">
    <text evidence="1">The sequence shown here is derived from an EMBL/GenBank/DDBJ whole genome shotgun (WGS) entry which is preliminary data.</text>
</comment>
<name>A0ACA9MK57_9GLOM</name>
<gene>
    <name evidence="1" type="ORF">ACOLOM_LOCUS6508</name>
</gene>
<reference evidence="1" key="1">
    <citation type="submission" date="2021-06" db="EMBL/GenBank/DDBJ databases">
        <authorList>
            <person name="Kallberg Y."/>
            <person name="Tangrot J."/>
            <person name="Rosling A."/>
        </authorList>
    </citation>
    <scope>NUCLEOTIDE SEQUENCE</scope>
    <source>
        <strain evidence="1">CL356</strain>
    </source>
</reference>
<evidence type="ECO:0000313" key="2">
    <source>
        <dbReference type="Proteomes" id="UP000789525"/>
    </source>
</evidence>
<organism evidence="1 2">
    <name type="scientific">Acaulospora colombiana</name>
    <dbReference type="NCBI Taxonomy" id="27376"/>
    <lineage>
        <taxon>Eukaryota</taxon>
        <taxon>Fungi</taxon>
        <taxon>Fungi incertae sedis</taxon>
        <taxon>Mucoromycota</taxon>
        <taxon>Glomeromycotina</taxon>
        <taxon>Glomeromycetes</taxon>
        <taxon>Diversisporales</taxon>
        <taxon>Acaulosporaceae</taxon>
        <taxon>Acaulospora</taxon>
    </lineage>
</organism>
<protein>
    <submittedName>
        <fullName evidence="1">12045_t:CDS:1</fullName>
    </submittedName>
</protein>
<dbReference type="Proteomes" id="UP000789525">
    <property type="component" value="Unassembled WGS sequence"/>
</dbReference>
<sequence length="91" mass="9932">MPSRTTERCTSSEPLAARNEICKVSWNFVSFDPLTVNDAKGQKVQGKLIMGSSPPQDITYNGSFCDDMMLKTDTPTLYETCADVTSTATDA</sequence>
<keyword evidence="2" id="KW-1185">Reference proteome</keyword>
<dbReference type="EMBL" id="CAJVPT010013489">
    <property type="protein sequence ID" value="CAG8596152.1"/>
    <property type="molecule type" value="Genomic_DNA"/>
</dbReference>
<proteinExistence type="predicted"/>